<evidence type="ECO:0000313" key="3">
    <source>
        <dbReference type="Proteomes" id="UP000299102"/>
    </source>
</evidence>
<dbReference type="OrthoDB" id="411823at2759"/>
<comment type="caution">
    <text evidence="2">The sequence shown here is derived from an EMBL/GenBank/DDBJ whole genome shotgun (WGS) entry which is preliminary data.</text>
</comment>
<proteinExistence type="predicted"/>
<protein>
    <submittedName>
        <fullName evidence="2">Uncharacterized protein</fullName>
    </submittedName>
</protein>
<organism evidence="2 3">
    <name type="scientific">Eumeta variegata</name>
    <name type="common">Bagworm moth</name>
    <name type="synonym">Eumeta japonica</name>
    <dbReference type="NCBI Taxonomy" id="151549"/>
    <lineage>
        <taxon>Eukaryota</taxon>
        <taxon>Metazoa</taxon>
        <taxon>Ecdysozoa</taxon>
        <taxon>Arthropoda</taxon>
        <taxon>Hexapoda</taxon>
        <taxon>Insecta</taxon>
        <taxon>Pterygota</taxon>
        <taxon>Neoptera</taxon>
        <taxon>Endopterygota</taxon>
        <taxon>Lepidoptera</taxon>
        <taxon>Glossata</taxon>
        <taxon>Ditrysia</taxon>
        <taxon>Tineoidea</taxon>
        <taxon>Psychidae</taxon>
        <taxon>Oiketicinae</taxon>
        <taxon>Eumeta</taxon>
    </lineage>
</organism>
<dbReference type="EMBL" id="BGZK01003921">
    <property type="protein sequence ID" value="GBP05591.1"/>
    <property type="molecule type" value="Genomic_DNA"/>
</dbReference>
<keyword evidence="3" id="KW-1185">Reference proteome</keyword>
<dbReference type="AlphaFoldDB" id="A0A4C1SX36"/>
<reference evidence="2 3" key="1">
    <citation type="journal article" date="2019" name="Commun. Biol.">
        <title>The bagworm genome reveals a unique fibroin gene that provides high tensile strength.</title>
        <authorList>
            <person name="Kono N."/>
            <person name="Nakamura H."/>
            <person name="Ohtoshi R."/>
            <person name="Tomita M."/>
            <person name="Numata K."/>
            <person name="Arakawa K."/>
        </authorList>
    </citation>
    <scope>NUCLEOTIDE SEQUENCE [LARGE SCALE GENOMIC DNA]</scope>
</reference>
<feature type="compositionally biased region" description="Polar residues" evidence="1">
    <location>
        <begin position="49"/>
        <end position="59"/>
    </location>
</feature>
<gene>
    <name evidence="2" type="ORF">EVAR_71954_1</name>
</gene>
<feature type="region of interest" description="Disordered" evidence="1">
    <location>
        <begin position="45"/>
        <end position="75"/>
    </location>
</feature>
<accession>A0A4C1SX36</accession>
<sequence length="186" mass="20548">MLDALQRSVALKACRAYRTPPFRADPREVAPDIRVREAVRLYEVKRGSESGTSVPTGSSRARGLPRNAASRALPNSGSRALKTWIHQQSTVSHCRAAHIYRRQDVRAAQGDREVKEGRIGWSTSSATQSSLQMLTAPKTYNPLAHAARQDIRDIVAEGREVRLFWVRAHAEPRATSVLMSSPGTPP</sequence>
<name>A0A4C1SX36_EUMVA</name>
<evidence type="ECO:0000256" key="1">
    <source>
        <dbReference type="SAM" id="MobiDB-lite"/>
    </source>
</evidence>
<dbReference type="Proteomes" id="UP000299102">
    <property type="component" value="Unassembled WGS sequence"/>
</dbReference>
<evidence type="ECO:0000313" key="2">
    <source>
        <dbReference type="EMBL" id="GBP05591.1"/>
    </source>
</evidence>